<keyword evidence="2" id="KW-1185">Reference proteome</keyword>
<accession>A0AAD3RMB5</accession>
<reference evidence="1" key="1">
    <citation type="submission" date="2022-08" db="EMBL/GenBank/DDBJ databases">
        <title>Genome sequencing of akame (Lates japonicus).</title>
        <authorList>
            <person name="Hashiguchi Y."/>
            <person name="Takahashi H."/>
        </authorList>
    </citation>
    <scope>NUCLEOTIDE SEQUENCE</scope>
    <source>
        <strain evidence="1">Kochi</strain>
    </source>
</reference>
<protein>
    <submittedName>
        <fullName evidence="1">PHD finger protein 21B-like protein</fullName>
    </submittedName>
</protein>
<evidence type="ECO:0000313" key="2">
    <source>
        <dbReference type="Proteomes" id="UP001279410"/>
    </source>
</evidence>
<dbReference type="AlphaFoldDB" id="A0AAD3RMB5"/>
<feature type="non-terminal residue" evidence="1">
    <location>
        <position position="1"/>
    </location>
</feature>
<sequence>MKLAVRTCPVGTTKPLSLIKPPSQGIAISVVPAKAPVSMVTAHINGQKAASSEPLQTSPINLQTAGRVAAAGVHPFSSRRAGELPPSQ</sequence>
<gene>
    <name evidence="1" type="ORF">AKAME5_002567200</name>
</gene>
<proteinExistence type="predicted"/>
<evidence type="ECO:0000313" key="1">
    <source>
        <dbReference type="EMBL" id="GLD74343.1"/>
    </source>
</evidence>
<name>A0AAD3RMB5_LATJO</name>
<comment type="caution">
    <text evidence="1">The sequence shown here is derived from an EMBL/GenBank/DDBJ whole genome shotgun (WGS) entry which is preliminary data.</text>
</comment>
<dbReference type="Proteomes" id="UP001279410">
    <property type="component" value="Unassembled WGS sequence"/>
</dbReference>
<dbReference type="EMBL" id="BRZM01002172">
    <property type="protein sequence ID" value="GLD74343.1"/>
    <property type="molecule type" value="Genomic_DNA"/>
</dbReference>
<organism evidence="1 2">
    <name type="scientific">Lates japonicus</name>
    <name type="common">Japanese lates</name>
    <dbReference type="NCBI Taxonomy" id="270547"/>
    <lineage>
        <taxon>Eukaryota</taxon>
        <taxon>Metazoa</taxon>
        <taxon>Chordata</taxon>
        <taxon>Craniata</taxon>
        <taxon>Vertebrata</taxon>
        <taxon>Euteleostomi</taxon>
        <taxon>Actinopterygii</taxon>
        <taxon>Neopterygii</taxon>
        <taxon>Teleostei</taxon>
        <taxon>Neoteleostei</taxon>
        <taxon>Acanthomorphata</taxon>
        <taxon>Carangaria</taxon>
        <taxon>Carangaria incertae sedis</taxon>
        <taxon>Centropomidae</taxon>
        <taxon>Lates</taxon>
    </lineage>
</organism>